<feature type="transmembrane region" description="Helical" evidence="1">
    <location>
        <begin position="29"/>
        <end position="49"/>
    </location>
</feature>
<proteinExistence type="predicted"/>
<evidence type="ECO:0000313" key="3">
    <source>
        <dbReference type="Proteomes" id="UP001501444"/>
    </source>
</evidence>
<keyword evidence="1" id="KW-1133">Transmembrane helix</keyword>
<reference evidence="2 3" key="1">
    <citation type="journal article" date="2019" name="Int. J. Syst. Evol. Microbiol.">
        <title>The Global Catalogue of Microorganisms (GCM) 10K type strain sequencing project: providing services to taxonomists for standard genome sequencing and annotation.</title>
        <authorList>
            <consortium name="The Broad Institute Genomics Platform"/>
            <consortium name="The Broad Institute Genome Sequencing Center for Infectious Disease"/>
            <person name="Wu L."/>
            <person name="Ma J."/>
        </authorList>
    </citation>
    <scope>NUCLEOTIDE SEQUENCE [LARGE SCALE GENOMIC DNA]</scope>
    <source>
        <strain evidence="2 3">JCM 3272</strain>
    </source>
</reference>
<feature type="transmembrane region" description="Helical" evidence="1">
    <location>
        <begin position="55"/>
        <end position="74"/>
    </location>
</feature>
<dbReference type="EMBL" id="BAAARV010000007">
    <property type="protein sequence ID" value="GAA2332586.1"/>
    <property type="molecule type" value="Genomic_DNA"/>
</dbReference>
<gene>
    <name evidence="2" type="ORF">GCM10010170_011620</name>
</gene>
<evidence type="ECO:0000256" key="1">
    <source>
        <dbReference type="SAM" id="Phobius"/>
    </source>
</evidence>
<feature type="transmembrane region" description="Helical" evidence="1">
    <location>
        <begin position="111"/>
        <end position="128"/>
    </location>
</feature>
<protein>
    <submittedName>
        <fullName evidence="2">Uncharacterized protein</fullName>
    </submittedName>
</protein>
<keyword evidence="1" id="KW-0812">Transmembrane</keyword>
<dbReference type="RefSeq" id="WP_344611181.1">
    <property type="nucleotide sequence ID" value="NZ_BAAARV010000007.1"/>
</dbReference>
<organism evidence="2 3">
    <name type="scientific">Dactylosporangium salmoneum</name>
    <dbReference type="NCBI Taxonomy" id="53361"/>
    <lineage>
        <taxon>Bacteria</taxon>
        <taxon>Bacillati</taxon>
        <taxon>Actinomycetota</taxon>
        <taxon>Actinomycetes</taxon>
        <taxon>Micromonosporales</taxon>
        <taxon>Micromonosporaceae</taxon>
        <taxon>Dactylosporangium</taxon>
    </lineage>
</organism>
<evidence type="ECO:0000313" key="2">
    <source>
        <dbReference type="EMBL" id="GAA2332586.1"/>
    </source>
</evidence>
<comment type="caution">
    <text evidence="2">The sequence shown here is derived from an EMBL/GenBank/DDBJ whole genome shotgun (WGS) entry which is preliminary data.</text>
</comment>
<sequence length="212" mass="21955">MRIFFDRVFTWARTDTGDLLRHARPLHGILGWWASASFGLLGVLLAALWPMPMRALGPAVVGAWLLCTAFARLGGTQLLRACYGGLPVLLLGAALPATAGIMIIRQPDLDSATIAAAAALAFGIPAAVDGAVSGRYPRPARDLLRVRAAAGIIAAIAVPAAPVAGIMIAAAAVGLADLAVAARLMPEVQRLADLPSPRGSIDLVREGSVEDR</sequence>
<keyword evidence="3" id="KW-1185">Reference proteome</keyword>
<feature type="transmembrane region" description="Helical" evidence="1">
    <location>
        <begin position="86"/>
        <end position="105"/>
    </location>
</feature>
<dbReference type="Proteomes" id="UP001501444">
    <property type="component" value="Unassembled WGS sequence"/>
</dbReference>
<accession>A0ABN3FL80</accession>
<keyword evidence="1" id="KW-0472">Membrane</keyword>
<feature type="transmembrane region" description="Helical" evidence="1">
    <location>
        <begin position="149"/>
        <end position="176"/>
    </location>
</feature>
<name>A0ABN3FL80_9ACTN</name>